<dbReference type="PROSITE" id="PS51747">
    <property type="entry name" value="CYT_DCMP_DEAMINASES_2"/>
    <property type="match status" value="1"/>
</dbReference>
<name>A0ABZ0LK77_9ACTN</name>
<sequence length="176" mass="19129">MDQELARQWLGIALAEARAGRDEGGIPIGAALYAADGTLLGRGRNRRVQDGDPSLHAETAAFRAAGRQRSYRGTTMVTTLSPCWYCSGLVRQFGISRVVVGEARTFHGGHDWLAEHGVRVAVLPQDLQARPSLAPSRARTCGCLSSSASLEQRRPTRERGATKVLRLLVVQPMNPR</sequence>
<keyword evidence="3" id="KW-1185">Reference proteome</keyword>
<evidence type="ECO:0000313" key="3">
    <source>
        <dbReference type="Proteomes" id="UP001301731"/>
    </source>
</evidence>
<dbReference type="InterPro" id="IPR016193">
    <property type="entry name" value="Cytidine_deaminase-like"/>
</dbReference>
<proteinExistence type="predicted"/>
<dbReference type="Gene3D" id="3.40.140.10">
    <property type="entry name" value="Cytidine Deaminase, domain 2"/>
    <property type="match status" value="1"/>
</dbReference>
<dbReference type="Pfam" id="PF00383">
    <property type="entry name" value="dCMP_cyt_deam_1"/>
    <property type="match status" value="1"/>
</dbReference>
<organism evidence="2 3">
    <name type="scientific">Streptomyces solicathayae</name>
    <dbReference type="NCBI Taxonomy" id="3081768"/>
    <lineage>
        <taxon>Bacteria</taxon>
        <taxon>Bacillati</taxon>
        <taxon>Actinomycetota</taxon>
        <taxon>Actinomycetes</taxon>
        <taxon>Kitasatosporales</taxon>
        <taxon>Streptomycetaceae</taxon>
        <taxon>Streptomyces</taxon>
    </lineage>
</organism>
<dbReference type="PANTHER" id="PTHR11079">
    <property type="entry name" value="CYTOSINE DEAMINASE FAMILY MEMBER"/>
    <property type="match status" value="1"/>
</dbReference>
<dbReference type="InterPro" id="IPR002125">
    <property type="entry name" value="CMP_dCMP_dom"/>
</dbReference>
<evidence type="ECO:0000259" key="1">
    <source>
        <dbReference type="PROSITE" id="PS51747"/>
    </source>
</evidence>
<feature type="domain" description="CMP/dCMP-type deaminase" evidence="1">
    <location>
        <begin position="4"/>
        <end position="120"/>
    </location>
</feature>
<dbReference type="PANTHER" id="PTHR11079:SF190">
    <property type="entry name" value="CYTOSINE DEAMINASE"/>
    <property type="match status" value="1"/>
</dbReference>
<reference evidence="2 3" key="1">
    <citation type="submission" date="2023-10" db="EMBL/GenBank/DDBJ databases">
        <title>The genome sequence of Streptomyces sp. HUAS YS2.</title>
        <authorList>
            <person name="Mo P."/>
        </authorList>
    </citation>
    <scope>NUCLEOTIDE SEQUENCE [LARGE SCALE GENOMIC DNA]</scope>
    <source>
        <strain evidence="2 3">HUAS YS2</strain>
    </source>
</reference>
<accession>A0ABZ0LK77</accession>
<dbReference type="RefSeq" id="WP_318099983.1">
    <property type="nucleotide sequence ID" value="NZ_CP137573.1"/>
</dbReference>
<dbReference type="CDD" id="cd01285">
    <property type="entry name" value="nucleoside_deaminase"/>
    <property type="match status" value="1"/>
</dbReference>
<evidence type="ECO:0000313" key="2">
    <source>
        <dbReference type="EMBL" id="WOX19915.1"/>
    </source>
</evidence>
<dbReference type="Proteomes" id="UP001301731">
    <property type="component" value="Chromosome"/>
</dbReference>
<protein>
    <submittedName>
        <fullName evidence="2">Nucleoside deaminase</fullName>
    </submittedName>
</protein>
<dbReference type="EMBL" id="CP137573">
    <property type="protein sequence ID" value="WOX19915.1"/>
    <property type="molecule type" value="Genomic_DNA"/>
</dbReference>
<dbReference type="SUPFAM" id="SSF53927">
    <property type="entry name" value="Cytidine deaminase-like"/>
    <property type="match status" value="1"/>
</dbReference>
<gene>
    <name evidence="2" type="ORF">R2D22_00225</name>
</gene>